<dbReference type="Pfam" id="PF13041">
    <property type="entry name" value="PPR_2"/>
    <property type="match status" value="1"/>
</dbReference>
<dbReference type="Pfam" id="PF01535">
    <property type="entry name" value="PPR"/>
    <property type="match status" value="2"/>
</dbReference>
<evidence type="ECO:0000256" key="3">
    <source>
        <dbReference type="SAM" id="MobiDB-lite"/>
    </source>
</evidence>
<dbReference type="PROSITE" id="PS51375">
    <property type="entry name" value="PPR"/>
    <property type="match status" value="1"/>
</dbReference>
<accession>A0AAP0NFE6</accession>
<comment type="caution">
    <text evidence="4">The sequence shown here is derived from an EMBL/GenBank/DDBJ whole genome shotgun (WGS) entry which is preliminary data.</text>
</comment>
<dbReference type="NCBIfam" id="TIGR00756">
    <property type="entry name" value="PPR"/>
    <property type="match status" value="2"/>
</dbReference>
<keyword evidence="1" id="KW-0677">Repeat</keyword>
<evidence type="ECO:0000256" key="1">
    <source>
        <dbReference type="ARBA" id="ARBA00022737"/>
    </source>
</evidence>
<organism evidence="4 5">
    <name type="scientific">Liquidambar formosana</name>
    <name type="common">Formosan gum</name>
    <dbReference type="NCBI Taxonomy" id="63359"/>
    <lineage>
        <taxon>Eukaryota</taxon>
        <taxon>Viridiplantae</taxon>
        <taxon>Streptophyta</taxon>
        <taxon>Embryophyta</taxon>
        <taxon>Tracheophyta</taxon>
        <taxon>Spermatophyta</taxon>
        <taxon>Magnoliopsida</taxon>
        <taxon>eudicotyledons</taxon>
        <taxon>Gunneridae</taxon>
        <taxon>Pentapetalae</taxon>
        <taxon>Saxifragales</taxon>
        <taxon>Altingiaceae</taxon>
        <taxon>Liquidambar</taxon>
    </lineage>
</organism>
<dbReference type="InterPro" id="IPR046960">
    <property type="entry name" value="PPR_At4g14850-like_plant"/>
</dbReference>
<name>A0AAP0NFE6_LIQFO</name>
<keyword evidence="5" id="KW-1185">Reference proteome</keyword>
<feature type="compositionally biased region" description="Low complexity" evidence="3">
    <location>
        <begin position="56"/>
        <end position="74"/>
    </location>
</feature>
<dbReference type="Proteomes" id="UP001415857">
    <property type="component" value="Unassembled WGS sequence"/>
</dbReference>
<reference evidence="4 5" key="1">
    <citation type="journal article" date="2024" name="Plant J.">
        <title>Genome sequences and population genomics reveal climatic adaptation and genomic divergence between two closely related sweetgum species.</title>
        <authorList>
            <person name="Xu W.Q."/>
            <person name="Ren C.Q."/>
            <person name="Zhang X.Y."/>
            <person name="Comes H.P."/>
            <person name="Liu X.H."/>
            <person name="Li Y.G."/>
            <person name="Kettle C.J."/>
            <person name="Jalonen R."/>
            <person name="Gaisberger H."/>
            <person name="Ma Y.Z."/>
            <person name="Qiu Y.X."/>
        </authorList>
    </citation>
    <scope>NUCLEOTIDE SEQUENCE [LARGE SCALE GENOMIC DNA]</scope>
    <source>
        <strain evidence="4">Hangzhou</strain>
    </source>
</reference>
<gene>
    <name evidence="4" type="ORF">L1049_026736</name>
</gene>
<sequence>MPMSPTFFSPRITLSHPPSFSSIQPSQSAKRRNNIKTRSTSYRNPANFPCFSSKIPSSTTHSQNSSCDSSSPNNPDDDFSDTESVNSWVDADVLASWLQSCYSLKEVRKIHAVVMKCLGSSVVYVDNNLISAYLRFGKLTNAHKVFNEMSERNVVSWTAVLNGYFRFGLDDEALRLFSDFIENGVRANGKTFVCVLNLCSKKLDYELGRQIHGCILKGNWSNLIVDSAVVYFYAQCGDLLGAFRAFERMPQRDVVCWTTMITACSQQGHGKEAFSMFFTNADRWIFS</sequence>
<dbReference type="PANTHER" id="PTHR24015">
    <property type="entry name" value="OS07G0578800 PROTEIN-RELATED"/>
    <property type="match status" value="1"/>
</dbReference>
<dbReference type="GO" id="GO:0003723">
    <property type="term" value="F:RNA binding"/>
    <property type="evidence" value="ECO:0007669"/>
    <property type="project" value="InterPro"/>
</dbReference>
<dbReference type="InterPro" id="IPR011990">
    <property type="entry name" value="TPR-like_helical_dom_sf"/>
</dbReference>
<protein>
    <recommendedName>
        <fullName evidence="6">Pentatricopeptide repeat-containing protein</fullName>
    </recommendedName>
</protein>
<dbReference type="GO" id="GO:0009451">
    <property type="term" value="P:RNA modification"/>
    <property type="evidence" value="ECO:0007669"/>
    <property type="project" value="InterPro"/>
</dbReference>
<feature type="compositionally biased region" description="Low complexity" evidence="3">
    <location>
        <begin position="15"/>
        <end position="28"/>
    </location>
</feature>
<dbReference type="AlphaFoldDB" id="A0AAP0NFE6"/>
<proteinExistence type="predicted"/>
<evidence type="ECO:0000256" key="2">
    <source>
        <dbReference type="PROSITE-ProRule" id="PRU00708"/>
    </source>
</evidence>
<evidence type="ECO:0008006" key="6">
    <source>
        <dbReference type="Google" id="ProtNLM"/>
    </source>
</evidence>
<evidence type="ECO:0000313" key="5">
    <source>
        <dbReference type="Proteomes" id="UP001415857"/>
    </source>
</evidence>
<feature type="repeat" description="PPR" evidence="2">
    <location>
        <begin position="153"/>
        <end position="187"/>
    </location>
</feature>
<feature type="region of interest" description="Disordered" evidence="3">
    <location>
        <begin position="1"/>
        <end position="83"/>
    </location>
</feature>
<dbReference type="EMBL" id="JBBPBK010000014">
    <property type="protein sequence ID" value="KAK9271147.1"/>
    <property type="molecule type" value="Genomic_DNA"/>
</dbReference>
<dbReference type="Gene3D" id="1.25.40.10">
    <property type="entry name" value="Tetratricopeptide repeat domain"/>
    <property type="match status" value="2"/>
</dbReference>
<dbReference type="InterPro" id="IPR002885">
    <property type="entry name" value="PPR_rpt"/>
</dbReference>
<evidence type="ECO:0000313" key="4">
    <source>
        <dbReference type="EMBL" id="KAK9271147.1"/>
    </source>
</evidence>